<evidence type="ECO:0000313" key="2">
    <source>
        <dbReference type="EMBL" id="KAG8227686.1"/>
    </source>
</evidence>
<evidence type="ECO:0000256" key="1">
    <source>
        <dbReference type="SAM" id="MobiDB-lite"/>
    </source>
</evidence>
<dbReference type="EMBL" id="KZ308333">
    <property type="protein sequence ID" value="KAG8227686.1"/>
    <property type="molecule type" value="Genomic_DNA"/>
</dbReference>
<sequence length="84" mass="9389">MSKNKVRHNLDNSASINTLSFPEDKGGTPKDAPPPPKTNVQRVSESWLNPEISSSLVSIPNFKTAYYLPFEDILNTDDIEDKVE</sequence>
<reference evidence="2" key="2">
    <citation type="submission" date="2017-10" db="EMBL/GenBank/DDBJ databases">
        <title>Ladona fulva Genome sequencing and assembly.</title>
        <authorList>
            <person name="Murali S."/>
            <person name="Richards S."/>
            <person name="Bandaranaike D."/>
            <person name="Bellair M."/>
            <person name="Blankenburg K."/>
            <person name="Chao H."/>
            <person name="Dinh H."/>
            <person name="Doddapaneni H."/>
            <person name="Dugan-Rocha S."/>
            <person name="Elkadiri S."/>
            <person name="Gnanaolivu R."/>
            <person name="Hernandez B."/>
            <person name="Skinner E."/>
            <person name="Javaid M."/>
            <person name="Lee S."/>
            <person name="Li M."/>
            <person name="Ming W."/>
            <person name="Munidasa M."/>
            <person name="Muniz J."/>
            <person name="Nguyen L."/>
            <person name="Hughes D."/>
            <person name="Osuji N."/>
            <person name="Pu L.-L."/>
            <person name="Puazo M."/>
            <person name="Qu C."/>
            <person name="Quiroz J."/>
            <person name="Raj R."/>
            <person name="Weissenberger G."/>
            <person name="Xin Y."/>
            <person name="Zou X."/>
            <person name="Han Y."/>
            <person name="Worley K."/>
            <person name="Muzny D."/>
            <person name="Gibbs R."/>
        </authorList>
    </citation>
    <scope>NUCLEOTIDE SEQUENCE</scope>
    <source>
        <strain evidence="2">Sampled in the wild</strain>
    </source>
</reference>
<keyword evidence="3" id="KW-1185">Reference proteome</keyword>
<reference evidence="2" key="1">
    <citation type="submission" date="2013-04" db="EMBL/GenBank/DDBJ databases">
        <authorList>
            <person name="Qu J."/>
            <person name="Murali S.C."/>
            <person name="Bandaranaike D."/>
            <person name="Bellair M."/>
            <person name="Blankenburg K."/>
            <person name="Chao H."/>
            <person name="Dinh H."/>
            <person name="Doddapaneni H."/>
            <person name="Downs B."/>
            <person name="Dugan-Rocha S."/>
            <person name="Elkadiri S."/>
            <person name="Gnanaolivu R.D."/>
            <person name="Hernandez B."/>
            <person name="Javaid M."/>
            <person name="Jayaseelan J.C."/>
            <person name="Lee S."/>
            <person name="Li M."/>
            <person name="Ming W."/>
            <person name="Munidasa M."/>
            <person name="Muniz J."/>
            <person name="Nguyen L."/>
            <person name="Ongeri F."/>
            <person name="Osuji N."/>
            <person name="Pu L.-L."/>
            <person name="Puazo M."/>
            <person name="Qu C."/>
            <person name="Quiroz J."/>
            <person name="Raj R."/>
            <person name="Weissenberger G."/>
            <person name="Xin Y."/>
            <person name="Zou X."/>
            <person name="Han Y."/>
            <person name="Richards S."/>
            <person name="Worley K."/>
            <person name="Muzny D."/>
            <person name="Gibbs R."/>
        </authorList>
    </citation>
    <scope>NUCLEOTIDE SEQUENCE</scope>
    <source>
        <strain evidence="2">Sampled in the wild</strain>
    </source>
</reference>
<protein>
    <submittedName>
        <fullName evidence="2">Uncharacterized protein</fullName>
    </submittedName>
</protein>
<name>A0A8K0K3K0_LADFU</name>
<accession>A0A8K0K3K0</accession>
<organism evidence="2 3">
    <name type="scientific">Ladona fulva</name>
    <name type="common">Scarce chaser dragonfly</name>
    <name type="synonym">Libellula fulva</name>
    <dbReference type="NCBI Taxonomy" id="123851"/>
    <lineage>
        <taxon>Eukaryota</taxon>
        <taxon>Metazoa</taxon>
        <taxon>Ecdysozoa</taxon>
        <taxon>Arthropoda</taxon>
        <taxon>Hexapoda</taxon>
        <taxon>Insecta</taxon>
        <taxon>Pterygota</taxon>
        <taxon>Palaeoptera</taxon>
        <taxon>Odonata</taxon>
        <taxon>Epiprocta</taxon>
        <taxon>Anisoptera</taxon>
        <taxon>Libelluloidea</taxon>
        <taxon>Libellulidae</taxon>
        <taxon>Ladona</taxon>
    </lineage>
</organism>
<feature type="region of interest" description="Disordered" evidence="1">
    <location>
        <begin position="1"/>
        <end position="42"/>
    </location>
</feature>
<gene>
    <name evidence="2" type="ORF">J437_LFUL006999</name>
</gene>
<feature type="compositionally biased region" description="Polar residues" evidence="1">
    <location>
        <begin position="11"/>
        <end position="20"/>
    </location>
</feature>
<dbReference type="Proteomes" id="UP000792457">
    <property type="component" value="Unassembled WGS sequence"/>
</dbReference>
<dbReference type="AlphaFoldDB" id="A0A8K0K3K0"/>
<proteinExistence type="predicted"/>
<evidence type="ECO:0000313" key="3">
    <source>
        <dbReference type="Proteomes" id="UP000792457"/>
    </source>
</evidence>
<comment type="caution">
    <text evidence="2">The sequence shown here is derived from an EMBL/GenBank/DDBJ whole genome shotgun (WGS) entry which is preliminary data.</text>
</comment>